<keyword evidence="6" id="KW-0902">Two-component regulatory system</keyword>
<dbReference type="PROSITE" id="PS50110">
    <property type="entry name" value="RESPONSE_REGULATORY"/>
    <property type="match status" value="2"/>
</dbReference>
<dbReference type="SMART" id="SM00388">
    <property type="entry name" value="HisKA"/>
    <property type="match status" value="1"/>
</dbReference>
<comment type="similarity">
    <text evidence="2">In the N-terminal section; belongs to the phytochrome family.</text>
</comment>
<evidence type="ECO:0000256" key="8">
    <source>
        <dbReference type="PROSITE-ProRule" id="PRU00169"/>
    </source>
</evidence>
<evidence type="ECO:0000259" key="10">
    <source>
        <dbReference type="PROSITE" id="PS50109"/>
    </source>
</evidence>
<dbReference type="InterPro" id="IPR001789">
    <property type="entry name" value="Sig_transdc_resp-reg_receiver"/>
</dbReference>
<organism evidence="12 13">
    <name type="scientific">Phormidesmis priestleyi</name>
    <dbReference type="NCBI Taxonomy" id="268141"/>
    <lineage>
        <taxon>Bacteria</taxon>
        <taxon>Bacillati</taxon>
        <taxon>Cyanobacteriota</taxon>
        <taxon>Cyanophyceae</taxon>
        <taxon>Leptolyngbyales</taxon>
        <taxon>Leptolyngbyaceae</taxon>
        <taxon>Phormidesmis</taxon>
    </lineage>
</organism>
<dbReference type="SUPFAM" id="SSF52172">
    <property type="entry name" value="CheY-like"/>
    <property type="match status" value="2"/>
</dbReference>
<dbReference type="FunFam" id="3.30.565.10:FF:000010">
    <property type="entry name" value="Sensor histidine kinase RcsC"/>
    <property type="match status" value="1"/>
</dbReference>
<evidence type="ECO:0000256" key="2">
    <source>
        <dbReference type="ARBA" id="ARBA00006402"/>
    </source>
</evidence>
<keyword evidence="9" id="KW-0812">Transmembrane</keyword>
<dbReference type="CDD" id="cd00082">
    <property type="entry name" value="HisKA"/>
    <property type="match status" value="1"/>
</dbReference>
<keyword evidence="9" id="KW-1133">Transmembrane helix</keyword>
<evidence type="ECO:0000256" key="1">
    <source>
        <dbReference type="ARBA" id="ARBA00000085"/>
    </source>
</evidence>
<dbReference type="CDD" id="cd16922">
    <property type="entry name" value="HATPase_EvgS-ArcB-TorS-like"/>
    <property type="match status" value="1"/>
</dbReference>
<dbReference type="InterPro" id="IPR005467">
    <property type="entry name" value="His_kinase_dom"/>
</dbReference>
<dbReference type="Pfam" id="PF00072">
    <property type="entry name" value="Response_reg"/>
    <property type="match status" value="1"/>
</dbReference>
<reference evidence="12 13" key="2">
    <citation type="submission" date="2018-06" db="EMBL/GenBank/DDBJ databases">
        <title>Metagenomic assembly of (sub)arctic Cyanobacteria and their associated microbiome from non-axenic cultures.</title>
        <authorList>
            <person name="Baurain D."/>
        </authorList>
    </citation>
    <scope>NUCLEOTIDE SEQUENCE [LARGE SCALE GENOMIC DNA]</scope>
    <source>
        <strain evidence="12">ULC027bin1</strain>
    </source>
</reference>
<dbReference type="Pfam" id="PF00512">
    <property type="entry name" value="HisKA"/>
    <property type="match status" value="1"/>
</dbReference>
<feature type="domain" description="Histidine kinase" evidence="10">
    <location>
        <begin position="62"/>
        <end position="306"/>
    </location>
</feature>
<dbReference type="PROSITE" id="PS50109">
    <property type="entry name" value="HIS_KIN"/>
    <property type="match status" value="1"/>
</dbReference>
<gene>
    <name evidence="12" type="ORF">DCF15_18620</name>
</gene>
<dbReference type="SUPFAM" id="SSF47384">
    <property type="entry name" value="Homodimeric domain of signal transducing histidine kinase"/>
    <property type="match status" value="1"/>
</dbReference>
<reference evidence="13" key="1">
    <citation type="submission" date="2018-04" db="EMBL/GenBank/DDBJ databases">
        <authorList>
            <person name="Cornet L."/>
        </authorList>
    </citation>
    <scope>NUCLEOTIDE SEQUENCE [LARGE SCALE GENOMIC DNA]</scope>
</reference>
<dbReference type="EMBL" id="QBMP01000260">
    <property type="protein sequence ID" value="PZO47795.1"/>
    <property type="molecule type" value="Genomic_DNA"/>
</dbReference>
<dbReference type="SUPFAM" id="SSF55874">
    <property type="entry name" value="ATPase domain of HSP90 chaperone/DNA topoisomerase II/histidine kinase"/>
    <property type="match status" value="1"/>
</dbReference>
<name>A0A2W4YN94_9CYAN</name>
<dbReference type="InterPro" id="IPR004358">
    <property type="entry name" value="Sig_transdc_His_kin-like_C"/>
</dbReference>
<evidence type="ECO:0000256" key="3">
    <source>
        <dbReference type="ARBA" id="ARBA00012438"/>
    </source>
</evidence>
<feature type="domain" description="Response regulatory" evidence="11">
    <location>
        <begin position="476"/>
        <end position="600"/>
    </location>
</feature>
<dbReference type="InterPro" id="IPR003594">
    <property type="entry name" value="HATPase_dom"/>
</dbReference>
<dbReference type="Pfam" id="PF02518">
    <property type="entry name" value="HATPase_c"/>
    <property type="match status" value="1"/>
</dbReference>
<proteinExistence type="inferred from homology"/>
<evidence type="ECO:0000259" key="11">
    <source>
        <dbReference type="PROSITE" id="PS50110"/>
    </source>
</evidence>
<evidence type="ECO:0000313" key="12">
    <source>
        <dbReference type="EMBL" id="PZO47795.1"/>
    </source>
</evidence>
<dbReference type="InterPro" id="IPR036097">
    <property type="entry name" value="HisK_dim/P_sf"/>
</dbReference>
<dbReference type="Proteomes" id="UP000249794">
    <property type="component" value="Unassembled WGS sequence"/>
</dbReference>
<dbReference type="Gene3D" id="3.30.565.10">
    <property type="entry name" value="Histidine kinase-like ATPase, C-terminal domain"/>
    <property type="match status" value="1"/>
</dbReference>
<sequence>IALYASAATGWVIICCGFLSASYLLPVVPPLAAILATGLSVTILSWLQSNALWQVRSAFLNTMSHEIRTPLNAIVNLSDMLRETPLDDRQREFADILHNSSQTLLVLINDILDLSKIESGQFMLEDYPVVLHEAIERSLEMLAPHAAEKGLELVYALEPGTPPLIMGDPVRLQQILLNLLSNAVKFTEAGEVSVRVQAEVVTPALEQGVRRWFYGSKFPLPAQLAAPTLAIRFAVRDTGIGIPANRIGQMFKPFTQASASTTRKYGGTGLGLSISRQLSERMGGNLWVCSHLGKGSTFYLTVRARLAVQAPLLPGYLAGLSGTRLLVIDGNETRRDRLIWTLTPLDIDLTLATTFAEALSVLSQAPDFDGIILDEAILAAHVALLSSDCASALNQLRQSAQHEPLPIILMSALKSSPPNFSGDTIILWKPVKQIALYHALRSIRPITPIPFSSSSSDVAEASMVAHPLGSPGDRLKILIAEDNHINQRVVLRLLELLGYQADVANSGKAALAALQKQRYDVILMDMWMPELDGIETTRQIRQLSTCKLNPLSTQRDVWIVAMTANAMARDRQRCYAAGMDDYLSKPLNREALNRALQRCPAMNSL</sequence>
<protein>
    <recommendedName>
        <fullName evidence="7">Circadian input-output histidine kinase CikA</fullName>
        <ecNumber evidence="3">2.7.13.3</ecNumber>
    </recommendedName>
</protein>
<feature type="modified residue" description="4-aspartylphosphate" evidence="8">
    <location>
        <position position="374"/>
    </location>
</feature>
<evidence type="ECO:0000313" key="13">
    <source>
        <dbReference type="Proteomes" id="UP000249794"/>
    </source>
</evidence>
<dbReference type="SMART" id="SM00448">
    <property type="entry name" value="REC"/>
    <property type="match status" value="1"/>
</dbReference>
<evidence type="ECO:0000256" key="6">
    <source>
        <dbReference type="ARBA" id="ARBA00023012"/>
    </source>
</evidence>
<keyword evidence="5" id="KW-0418">Kinase</keyword>
<dbReference type="PANTHER" id="PTHR45339:SF1">
    <property type="entry name" value="HYBRID SIGNAL TRANSDUCTION HISTIDINE KINASE J"/>
    <property type="match status" value="1"/>
</dbReference>
<evidence type="ECO:0000256" key="7">
    <source>
        <dbReference type="ARBA" id="ARBA00074306"/>
    </source>
</evidence>
<feature type="non-terminal residue" evidence="12">
    <location>
        <position position="1"/>
    </location>
</feature>
<dbReference type="PRINTS" id="PR00344">
    <property type="entry name" value="BCTRLSENSOR"/>
</dbReference>
<dbReference type="EC" id="2.7.13.3" evidence="3"/>
<comment type="catalytic activity">
    <reaction evidence="1">
        <text>ATP + protein L-histidine = ADP + protein N-phospho-L-histidine.</text>
        <dbReference type="EC" id="2.7.13.3"/>
    </reaction>
</comment>
<comment type="caution">
    <text evidence="12">The sequence shown here is derived from an EMBL/GenBank/DDBJ whole genome shotgun (WGS) entry which is preliminary data.</text>
</comment>
<keyword evidence="9" id="KW-0472">Membrane</keyword>
<dbReference type="AlphaFoldDB" id="A0A2W4YN94"/>
<dbReference type="Gene3D" id="3.40.50.2300">
    <property type="match status" value="2"/>
</dbReference>
<dbReference type="InterPro" id="IPR003661">
    <property type="entry name" value="HisK_dim/P_dom"/>
</dbReference>
<dbReference type="InterPro" id="IPR036890">
    <property type="entry name" value="HATPase_C_sf"/>
</dbReference>
<feature type="modified residue" description="4-aspartylphosphate" evidence="8">
    <location>
        <position position="525"/>
    </location>
</feature>
<dbReference type="PANTHER" id="PTHR45339">
    <property type="entry name" value="HYBRID SIGNAL TRANSDUCTION HISTIDINE KINASE J"/>
    <property type="match status" value="1"/>
</dbReference>
<dbReference type="InterPro" id="IPR011006">
    <property type="entry name" value="CheY-like_superfamily"/>
</dbReference>
<feature type="transmembrane region" description="Helical" evidence="9">
    <location>
        <begin position="7"/>
        <end position="25"/>
    </location>
</feature>
<keyword evidence="4 8" id="KW-0597">Phosphoprotein</keyword>
<evidence type="ECO:0000256" key="4">
    <source>
        <dbReference type="ARBA" id="ARBA00022553"/>
    </source>
</evidence>
<feature type="domain" description="Response regulatory" evidence="11">
    <location>
        <begin position="324"/>
        <end position="444"/>
    </location>
</feature>
<dbReference type="SMART" id="SM00387">
    <property type="entry name" value="HATPase_c"/>
    <property type="match status" value="1"/>
</dbReference>
<evidence type="ECO:0000256" key="9">
    <source>
        <dbReference type="SAM" id="Phobius"/>
    </source>
</evidence>
<evidence type="ECO:0000256" key="5">
    <source>
        <dbReference type="ARBA" id="ARBA00022777"/>
    </source>
</evidence>
<dbReference type="Gene3D" id="1.10.287.130">
    <property type="match status" value="1"/>
</dbReference>
<dbReference type="CDD" id="cd17546">
    <property type="entry name" value="REC_hyHK_CKI1_RcsC-like"/>
    <property type="match status" value="1"/>
</dbReference>
<keyword evidence="5" id="KW-0808">Transferase</keyword>
<accession>A0A2W4YN94</accession>
<dbReference type="GO" id="GO:0000155">
    <property type="term" value="F:phosphorelay sensor kinase activity"/>
    <property type="evidence" value="ECO:0007669"/>
    <property type="project" value="InterPro"/>
</dbReference>